<feature type="transmembrane region" description="Helical" evidence="9">
    <location>
        <begin position="114"/>
        <end position="134"/>
    </location>
</feature>
<keyword evidence="5" id="KW-0547">Nucleotide-binding</keyword>
<comment type="catalytic activity">
    <reaction evidence="1">
        <text>ATP + protein L-histidine = ADP + protein N-phospho-L-histidine.</text>
        <dbReference type="EC" id="2.7.13.3"/>
    </reaction>
</comment>
<sequence length="572" mass="60537">MGALALGGAAFGVQTTFIAAGVPNSDAFRVTLHAVAGMLFLVSGLLAHYRRPTNRVGLLMMGVAIGFFAEDLQLSGVAWAHTLGQLTVAASSPFLVQLALAFPTGRLETRPQRILAGVAYAGAAATGLIIALFVDQHARFAENAVGLLLISDNVAVESVMKVASPLTAFFVSVGLMVVLIRRWLRSRQLMRSLLAPVLTLLIAGGLFSSIGQFSQSFSFIEDRFSLYDTFIRSYDVFFAILPLAFLSGMIYFYLGRGAVNRLLRQLREPKEVGEIEELLSHSLRDDSLRVAFTADPGPVDEQGAPVPIAPFQTVTPLGGSGHRQAVLVHDSLLTEDPRVLEAVAAAAGLALANQSLAAQVAAQLAEVRASRARIVKAADDERRRIEQNLHDSAQSRLVTALLNVNLVRRTLARQDAREADLLALVSEALTASLAEIRVLAQGLYPALLTAGGLSIAVDELVAQLPLPVDTDLGPLPRFAPEVEAAAYFVVAEGLTNALKHAQATRLRVGMRHAGATLTVTVADDGRGGADHATGSGLQGLLDRVAALGGDLTLHSPAQGGTTIKAVLPVDTR</sequence>
<feature type="transmembrane region" description="Helical" evidence="9">
    <location>
        <begin position="192"/>
        <end position="214"/>
    </location>
</feature>
<dbReference type="Proteomes" id="UP000334990">
    <property type="component" value="Unassembled WGS sequence"/>
</dbReference>
<dbReference type="PANTHER" id="PTHR24421">
    <property type="entry name" value="NITRATE/NITRITE SENSOR PROTEIN NARX-RELATED"/>
    <property type="match status" value="1"/>
</dbReference>
<keyword evidence="9" id="KW-1133">Transmembrane helix</keyword>
<evidence type="ECO:0000256" key="5">
    <source>
        <dbReference type="ARBA" id="ARBA00022741"/>
    </source>
</evidence>
<keyword evidence="12" id="KW-1185">Reference proteome</keyword>
<dbReference type="InterPro" id="IPR036890">
    <property type="entry name" value="HATPase_C_sf"/>
</dbReference>
<keyword evidence="8" id="KW-0902">Two-component regulatory system</keyword>
<gene>
    <name evidence="11" type="ORF">Acor_36910</name>
</gene>
<evidence type="ECO:0000256" key="1">
    <source>
        <dbReference type="ARBA" id="ARBA00000085"/>
    </source>
</evidence>
<dbReference type="CDD" id="cd16917">
    <property type="entry name" value="HATPase_UhpB-NarQ-NarX-like"/>
    <property type="match status" value="1"/>
</dbReference>
<keyword evidence="3" id="KW-0597">Phosphoprotein</keyword>
<dbReference type="OrthoDB" id="5241729at2"/>
<evidence type="ECO:0000256" key="2">
    <source>
        <dbReference type="ARBA" id="ARBA00012438"/>
    </source>
</evidence>
<dbReference type="SMART" id="SM00387">
    <property type="entry name" value="HATPase_c"/>
    <property type="match status" value="1"/>
</dbReference>
<reference evidence="11 12" key="1">
    <citation type="submission" date="2019-10" db="EMBL/GenBank/DDBJ databases">
        <title>Whole genome shotgun sequence of Acrocarpospora corrugata NBRC 13972.</title>
        <authorList>
            <person name="Ichikawa N."/>
            <person name="Kimura A."/>
            <person name="Kitahashi Y."/>
            <person name="Komaki H."/>
            <person name="Oguchi A."/>
        </authorList>
    </citation>
    <scope>NUCLEOTIDE SEQUENCE [LARGE SCALE GENOMIC DNA]</scope>
    <source>
        <strain evidence="11 12">NBRC 13972</strain>
    </source>
</reference>
<keyword evidence="4" id="KW-0808">Transferase</keyword>
<dbReference type="Pfam" id="PF02518">
    <property type="entry name" value="HATPase_c"/>
    <property type="match status" value="1"/>
</dbReference>
<dbReference type="Gene3D" id="1.20.5.1930">
    <property type="match status" value="1"/>
</dbReference>
<dbReference type="InterPro" id="IPR050482">
    <property type="entry name" value="Sensor_HK_TwoCompSys"/>
</dbReference>
<keyword evidence="9" id="KW-0472">Membrane</keyword>
<feature type="domain" description="Histidine kinase/HSP90-like ATPase" evidence="10">
    <location>
        <begin position="481"/>
        <end position="571"/>
    </location>
</feature>
<evidence type="ECO:0000256" key="8">
    <source>
        <dbReference type="ARBA" id="ARBA00023012"/>
    </source>
</evidence>
<dbReference type="InterPro" id="IPR003594">
    <property type="entry name" value="HATPase_dom"/>
</dbReference>
<comment type="caution">
    <text evidence="11">The sequence shown here is derived from an EMBL/GenBank/DDBJ whole genome shotgun (WGS) entry which is preliminary data.</text>
</comment>
<name>A0A5M3VXN3_9ACTN</name>
<dbReference type="SUPFAM" id="SSF55874">
    <property type="entry name" value="ATPase domain of HSP90 chaperone/DNA topoisomerase II/histidine kinase"/>
    <property type="match status" value="1"/>
</dbReference>
<dbReference type="GO" id="GO:0016020">
    <property type="term" value="C:membrane"/>
    <property type="evidence" value="ECO:0007669"/>
    <property type="project" value="InterPro"/>
</dbReference>
<feature type="transmembrane region" description="Helical" evidence="9">
    <location>
        <begin position="83"/>
        <end position="102"/>
    </location>
</feature>
<evidence type="ECO:0000256" key="9">
    <source>
        <dbReference type="SAM" id="Phobius"/>
    </source>
</evidence>
<evidence type="ECO:0000259" key="10">
    <source>
        <dbReference type="SMART" id="SM00387"/>
    </source>
</evidence>
<dbReference type="PANTHER" id="PTHR24421:SF10">
    <property type="entry name" value="NITRATE_NITRITE SENSOR PROTEIN NARQ"/>
    <property type="match status" value="1"/>
</dbReference>
<evidence type="ECO:0000313" key="12">
    <source>
        <dbReference type="Proteomes" id="UP000334990"/>
    </source>
</evidence>
<organism evidence="11 12">
    <name type="scientific">Acrocarpospora corrugata</name>
    <dbReference type="NCBI Taxonomy" id="35763"/>
    <lineage>
        <taxon>Bacteria</taxon>
        <taxon>Bacillati</taxon>
        <taxon>Actinomycetota</taxon>
        <taxon>Actinomycetes</taxon>
        <taxon>Streptosporangiales</taxon>
        <taxon>Streptosporangiaceae</taxon>
        <taxon>Acrocarpospora</taxon>
    </lineage>
</organism>
<accession>A0A5M3VXN3</accession>
<feature type="transmembrane region" description="Helical" evidence="9">
    <location>
        <begin position="234"/>
        <end position="254"/>
    </location>
</feature>
<evidence type="ECO:0000313" key="11">
    <source>
        <dbReference type="EMBL" id="GES01627.1"/>
    </source>
</evidence>
<dbReference type="Pfam" id="PF07730">
    <property type="entry name" value="HisKA_3"/>
    <property type="match status" value="1"/>
</dbReference>
<keyword evidence="6 11" id="KW-0418">Kinase</keyword>
<dbReference type="Gene3D" id="3.30.565.10">
    <property type="entry name" value="Histidine kinase-like ATPase, C-terminal domain"/>
    <property type="match status" value="1"/>
</dbReference>
<feature type="transmembrane region" description="Helical" evidence="9">
    <location>
        <begin position="162"/>
        <end position="180"/>
    </location>
</feature>
<evidence type="ECO:0000256" key="4">
    <source>
        <dbReference type="ARBA" id="ARBA00022679"/>
    </source>
</evidence>
<proteinExistence type="predicted"/>
<dbReference type="AlphaFoldDB" id="A0A5M3VXN3"/>
<protein>
    <recommendedName>
        <fullName evidence="2">histidine kinase</fullName>
        <ecNumber evidence="2">2.7.13.3</ecNumber>
    </recommendedName>
</protein>
<dbReference type="EMBL" id="BLAD01000052">
    <property type="protein sequence ID" value="GES01627.1"/>
    <property type="molecule type" value="Genomic_DNA"/>
</dbReference>
<dbReference type="EC" id="2.7.13.3" evidence="2"/>
<keyword evidence="9" id="KW-0812">Transmembrane</keyword>
<keyword evidence="7" id="KW-0067">ATP-binding</keyword>
<dbReference type="GO" id="GO:0005524">
    <property type="term" value="F:ATP binding"/>
    <property type="evidence" value="ECO:0007669"/>
    <property type="project" value="UniProtKB-KW"/>
</dbReference>
<dbReference type="InterPro" id="IPR011712">
    <property type="entry name" value="Sig_transdc_His_kin_sub3_dim/P"/>
</dbReference>
<dbReference type="GO" id="GO:0046983">
    <property type="term" value="F:protein dimerization activity"/>
    <property type="evidence" value="ECO:0007669"/>
    <property type="project" value="InterPro"/>
</dbReference>
<dbReference type="GO" id="GO:0000155">
    <property type="term" value="F:phosphorelay sensor kinase activity"/>
    <property type="evidence" value="ECO:0007669"/>
    <property type="project" value="InterPro"/>
</dbReference>
<feature type="transmembrane region" description="Helical" evidence="9">
    <location>
        <begin position="30"/>
        <end position="49"/>
    </location>
</feature>
<evidence type="ECO:0000256" key="7">
    <source>
        <dbReference type="ARBA" id="ARBA00022840"/>
    </source>
</evidence>
<evidence type="ECO:0000256" key="6">
    <source>
        <dbReference type="ARBA" id="ARBA00022777"/>
    </source>
</evidence>
<evidence type="ECO:0000256" key="3">
    <source>
        <dbReference type="ARBA" id="ARBA00022553"/>
    </source>
</evidence>
<feature type="transmembrane region" description="Helical" evidence="9">
    <location>
        <begin position="56"/>
        <end position="77"/>
    </location>
</feature>